<keyword evidence="1" id="KW-0812">Transmembrane</keyword>
<keyword evidence="1" id="KW-1133">Transmembrane helix</keyword>
<evidence type="ECO:0000256" key="1">
    <source>
        <dbReference type="SAM" id="Phobius"/>
    </source>
</evidence>
<gene>
    <name evidence="2" type="ORF">DUNSADRAFT_15876</name>
</gene>
<dbReference type="EMBL" id="MU070141">
    <property type="protein sequence ID" value="KAF5829577.1"/>
    <property type="molecule type" value="Genomic_DNA"/>
</dbReference>
<reference evidence="2" key="1">
    <citation type="submission" date="2017-08" db="EMBL/GenBank/DDBJ databases">
        <authorList>
            <person name="Polle J.E."/>
            <person name="Barry K."/>
            <person name="Cushman J."/>
            <person name="Schmutz J."/>
            <person name="Tran D."/>
            <person name="Hathwaick L.T."/>
            <person name="Yim W.C."/>
            <person name="Jenkins J."/>
            <person name="Mckie-Krisberg Z.M."/>
            <person name="Prochnik S."/>
            <person name="Lindquist E."/>
            <person name="Dockter R.B."/>
            <person name="Adam C."/>
            <person name="Molina H."/>
            <person name="Bunkerborg J."/>
            <person name="Jin E."/>
            <person name="Buchheim M."/>
            <person name="Magnuson J."/>
        </authorList>
    </citation>
    <scope>NUCLEOTIDE SEQUENCE</scope>
    <source>
        <strain evidence="2">CCAP 19/18</strain>
    </source>
</reference>
<evidence type="ECO:0000313" key="2">
    <source>
        <dbReference type="EMBL" id="KAF5829577.1"/>
    </source>
</evidence>
<name>A0ABQ7G4R3_DUNSA</name>
<evidence type="ECO:0000313" key="3">
    <source>
        <dbReference type="Proteomes" id="UP000815325"/>
    </source>
</evidence>
<protein>
    <recommendedName>
        <fullName evidence="4">Encoded protein</fullName>
    </recommendedName>
</protein>
<organism evidence="2 3">
    <name type="scientific">Dunaliella salina</name>
    <name type="common">Green alga</name>
    <name type="synonym">Protococcus salinus</name>
    <dbReference type="NCBI Taxonomy" id="3046"/>
    <lineage>
        <taxon>Eukaryota</taxon>
        <taxon>Viridiplantae</taxon>
        <taxon>Chlorophyta</taxon>
        <taxon>core chlorophytes</taxon>
        <taxon>Chlorophyceae</taxon>
        <taxon>CS clade</taxon>
        <taxon>Chlamydomonadales</taxon>
        <taxon>Dunaliellaceae</taxon>
        <taxon>Dunaliella</taxon>
    </lineage>
</organism>
<dbReference type="Proteomes" id="UP000815325">
    <property type="component" value="Unassembled WGS sequence"/>
</dbReference>
<comment type="caution">
    <text evidence="2">The sequence shown here is derived from an EMBL/GenBank/DDBJ whole genome shotgun (WGS) entry which is preliminary data.</text>
</comment>
<accession>A0ABQ7G4R3</accession>
<keyword evidence="1" id="KW-0472">Membrane</keyword>
<evidence type="ECO:0008006" key="4">
    <source>
        <dbReference type="Google" id="ProtNLM"/>
    </source>
</evidence>
<feature type="transmembrane region" description="Helical" evidence="1">
    <location>
        <begin position="61"/>
        <end position="79"/>
    </location>
</feature>
<sequence>MAVLSVRLWSDPSLWLGKQCVPMPPLKRLTFFSCSPPLLLLQLCIRTLAQSFRVSRQSLALFVFSCLLPSLLGHCYLPLTNKCRQQRQHRP</sequence>
<keyword evidence="3" id="KW-1185">Reference proteome</keyword>
<proteinExistence type="predicted"/>